<keyword evidence="1" id="KW-0479">Metal-binding</keyword>
<dbReference type="Proteomes" id="UP000291343">
    <property type="component" value="Unassembled WGS sequence"/>
</dbReference>
<feature type="compositionally biased region" description="Polar residues" evidence="6">
    <location>
        <begin position="366"/>
        <end position="376"/>
    </location>
</feature>
<dbReference type="PROSITE" id="PS01360">
    <property type="entry name" value="ZF_MYND_1"/>
    <property type="match status" value="1"/>
</dbReference>
<reference evidence="9 10" key="1">
    <citation type="journal article" date="2017" name="Gigascience">
        <title>Genome sequence of the small brown planthopper, Laodelphax striatellus.</title>
        <authorList>
            <person name="Zhu J."/>
            <person name="Jiang F."/>
            <person name="Wang X."/>
            <person name="Yang P."/>
            <person name="Bao Y."/>
            <person name="Zhao W."/>
            <person name="Wang W."/>
            <person name="Lu H."/>
            <person name="Wang Q."/>
            <person name="Cui N."/>
            <person name="Li J."/>
            <person name="Chen X."/>
            <person name="Luo L."/>
            <person name="Yu J."/>
            <person name="Kang L."/>
            <person name="Cui F."/>
        </authorList>
    </citation>
    <scope>NUCLEOTIDE SEQUENCE [LARGE SCALE GENOMIC DNA]</scope>
    <source>
        <strain evidence="9">Lst14</strain>
    </source>
</reference>
<evidence type="ECO:0000313" key="9">
    <source>
        <dbReference type="EMBL" id="RZF33408.1"/>
    </source>
</evidence>
<dbReference type="EMBL" id="QKKF02034128">
    <property type="protein sequence ID" value="RZF33408.1"/>
    <property type="molecule type" value="Genomic_DNA"/>
</dbReference>
<evidence type="ECO:0000259" key="8">
    <source>
        <dbReference type="PROSITE" id="PS50865"/>
    </source>
</evidence>
<keyword evidence="2 4" id="KW-0863">Zinc-finger</keyword>
<feature type="compositionally biased region" description="Basic and acidic residues" evidence="6">
    <location>
        <begin position="266"/>
        <end position="285"/>
    </location>
</feature>
<accession>A0A482WIX2</accession>
<sequence>MSVMELSEDFNPRLEAYKNPVARTYSSGLGATIQNSANGEVQSAINRFNGQETYNMKLAVVGNESLNRQELPAFDGQMALATHNQIARSNENFPAPNFPAFYDMYRALATQTPTGEFNLGRMFEQSISLSDNRRLHGGRMHSIRPKNTYKLRKTSDKGDYVTAFSTGLMFARSKNYQESGEGAMIPDNLSKGKCAFCGVLSHSYCNRCREVFYCCLRCQASHWAEHQLVCGKRDGGRTTRERKNGLAATKSVNLERNINNMSSRENSIHIDESKHETQGLRRPDDANMYLRPSPKKTSPPNYSQKKQQSVTKSNAFDTSSGSKQTVTDDNDRKSDSSEMSSYSKKNKNALKTRPKTTPASAPKKAQQPSNQSKVEVTATTAVESKIQVKKRVEAGMVKNVCVTSADSLTDLWVVLQADKSGLDDLGNELNKDLAAQLPPFAINVFLACGLSSADAQTEFPVRFLSENERGQWTVEKAQDNEVSKLEEAKPLEVDSGSQAQSSSASLQACAVSPPSSSASTTSLPYFKEGEIYEVFAQDCLDPTEFFVTKVDKKEDLEKLQKDLNCEISDSSQQLENIEVNSKCAAKYAGDWYRASVQKLDPLTVLYIDFGNEEICKPADLKELPPRFRKGLYTVRIRLPGPASKEQLVAMNSGAFKLRVAKKEGKYWLADFATDEVTH</sequence>
<evidence type="ECO:0008006" key="11">
    <source>
        <dbReference type="Google" id="ProtNLM"/>
    </source>
</evidence>
<feature type="region of interest" description="Disordered" evidence="6">
    <location>
        <begin position="253"/>
        <end position="376"/>
    </location>
</feature>
<evidence type="ECO:0000256" key="2">
    <source>
        <dbReference type="ARBA" id="ARBA00022771"/>
    </source>
</evidence>
<keyword evidence="3" id="KW-0862">Zinc</keyword>
<protein>
    <recommendedName>
        <fullName evidence="11">MYND-type domain-containing protein</fullName>
    </recommendedName>
</protein>
<dbReference type="Pfam" id="PF01753">
    <property type="entry name" value="zf-MYND"/>
    <property type="match status" value="1"/>
</dbReference>
<feature type="compositionally biased region" description="Basic residues" evidence="6">
    <location>
        <begin position="344"/>
        <end position="354"/>
    </location>
</feature>
<dbReference type="PROSITE" id="PS50865">
    <property type="entry name" value="ZF_MYND_2"/>
    <property type="match status" value="1"/>
</dbReference>
<proteinExistence type="predicted"/>
<dbReference type="Pfam" id="PF00567">
    <property type="entry name" value="TUDOR"/>
    <property type="match status" value="1"/>
</dbReference>
<dbReference type="AlphaFoldDB" id="A0A482WIX2"/>
<dbReference type="GO" id="GO:0008270">
    <property type="term" value="F:zinc ion binding"/>
    <property type="evidence" value="ECO:0007669"/>
    <property type="project" value="UniProtKB-KW"/>
</dbReference>
<evidence type="ECO:0000259" key="7">
    <source>
        <dbReference type="PROSITE" id="PS50304"/>
    </source>
</evidence>
<dbReference type="SMART" id="SM00333">
    <property type="entry name" value="TUDOR"/>
    <property type="match status" value="1"/>
</dbReference>
<evidence type="ECO:0000256" key="4">
    <source>
        <dbReference type="PROSITE-ProRule" id="PRU00134"/>
    </source>
</evidence>
<dbReference type="InterPro" id="IPR050621">
    <property type="entry name" value="Tudor_domain_containing"/>
</dbReference>
<name>A0A482WIX2_LAOST</name>
<evidence type="ECO:0000256" key="3">
    <source>
        <dbReference type="ARBA" id="ARBA00022833"/>
    </source>
</evidence>
<gene>
    <name evidence="9" type="ORF">LSTR_LSTR015369</name>
</gene>
<dbReference type="PROSITE" id="PS50304">
    <property type="entry name" value="TUDOR"/>
    <property type="match status" value="1"/>
</dbReference>
<keyword evidence="10" id="KW-1185">Reference proteome</keyword>
<dbReference type="SUPFAM" id="SSF144232">
    <property type="entry name" value="HIT/MYND zinc finger-like"/>
    <property type="match status" value="1"/>
</dbReference>
<dbReference type="InterPro" id="IPR002999">
    <property type="entry name" value="Tudor"/>
</dbReference>
<dbReference type="Gene3D" id="6.10.140.2220">
    <property type="match status" value="1"/>
</dbReference>
<feature type="compositionally biased region" description="Polar residues" evidence="6">
    <location>
        <begin position="295"/>
        <end position="327"/>
    </location>
</feature>
<evidence type="ECO:0000313" key="10">
    <source>
        <dbReference type="Proteomes" id="UP000291343"/>
    </source>
</evidence>
<evidence type="ECO:0000256" key="6">
    <source>
        <dbReference type="SAM" id="MobiDB-lite"/>
    </source>
</evidence>
<keyword evidence="5" id="KW-0175">Coiled coil</keyword>
<dbReference type="SUPFAM" id="SSF63748">
    <property type="entry name" value="Tudor/PWWP/MBT"/>
    <property type="match status" value="1"/>
</dbReference>
<evidence type="ECO:0000256" key="1">
    <source>
        <dbReference type="ARBA" id="ARBA00022723"/>
    </source>
</evidence>
<dbReference type="STRING" id="195883.A0A482WIX2"/>
<dbReference type="PANTHER" id="PTHR22948">
    <property type="entry name" value="TUDOR DOMAIN CONTAINING PROTEIN"/>
    <property type="match status" value="1"/>
</dbReference>
<feature type="compositionally biased region" description="Polar residues" evidence="6">
    <location>
        <begin position="253"/>
        <end position="265"/>
    </location>
</feature>
<dbReference type="SMR" id="A0A482WIX2"/>
<organism evidence="9 10">
    <name type="scientific">Laodelphax striatellus</name>
    <name type="common">Small brown planthopper</name>
    <name type="synonym">Delphax striatella</name>
    <dbReference type="NCBI Taxonomy" id="195883"/>
    <lineage>
        <taxon>Eukaryota</taxon>
        <taxon>Metazoa</taxon>
        <taxon>Ecdysozoa</taxon>
        <taxon>Arthropoda</taxon>
        <taxon>Hexapoda</taxon>
        <taxon>Insecta</taxon>
        <taxon>Pterygota</taxon>
        <taxon>Neoptera</taxon>
        <taxon>Paraneoptera</taxon>
        <taxon>Hemiptera</taxon>
        <taxon>Auchenorrhyncha</taxon>
        <taxon>Fulgoroidea</taxon>
        <taxon>Delphacidae</taxon>
        <taxon>Criomorphinae</taxon>
        <taxon>Laodelphax</taxon>
    </lineage>
</organism>
<comment type="caution">
    <text evidence="9">The sequence shown here is derived from an EMBL/GenBank/DDBJ whole genome shotgun (WGS) entry which is preliminary data.</text>
</comment>
<evidence type="ECO:0000256" key="5">
    <source>
        <dbReference type="SAM" id="Coils"/>
    </source>
</evidence>
<dbReference type="Gene3D" id="2.30.30.140">
    <property type="match status" value="1"/>
</dbReference>
<dbReference type="InterPro" id="IPR002893">
    <property type="entry name" value="Znf_MYND"/>
</dbReference>
<feature type="domain" description="MYND-type" evidence="8">
    <location>
        <begin position="194"/>
        <end position="230"/>
    </location>
</feature>
<feature type="domain" description="Tudor" evidence="7">
    <location>
        <begin position="576"/>
        <end position="630"/>
    </location>
</feature>
<feature type="coiled-coil region" evidence="5">
    <location>
        <begin position="553"/>
        <end position="580"/>
    </location>
</feature>
<dbReference type="InParanoid" id="A0A482WIX2"/>
<dbReference type="OrthoDB" id="10023235at2759"/>
<dbReference type="PANTHER" id="PTHR22948:SF29">
    <property type="entry name" value="FI02030P-RELATED"/>
    <property type="match status" value="1"/>
</dbReference>